<protein>
    <submittedName>
        <fullName evidence="2">Uncharacterized protein</fullName>
    </submittedName>
</protein>
<name>A0ABU9F994_9ENTR</name>
<sequence length="109" mass="11528">MDFRKVMILALVAGWFSVSANASVFPASSGPVLACGADGGQHYQVDVTLFPKTLRVNGTFLELQSSTDANDGFKVGIYKQTGGLENAMLAVKAGFKPVLIEHNATYVCG</sequence>
<reference evidence="2 3" key="1">
    <citation type="submission" date="2024-04" db="EMBL/GenBank/DDBJ databases">
        <title>Two novel Raoultella species associated with bleeding cankers of broadleaf hosts, Raoultella scottia sp. nov. and Raoultella lignicola sp. nov.</title>
        <authorList>
            <person name="Brady C.L."/>
        </authorList>
    </citation>
    <scope>NUCLEOTIDE SEQUENCE [LARGE SCALE GENOMIC DNA]</scope>
    <source>
        <strain evidence="2 3">TW_WC1a.1</strain>
    </source>
</reference>
<comment type="caution">
    <text evidence="2">The sequence shown here is derived from an EMBL/GenBank/DDBJ whole genome shotgun (WGS) entry which is preliminary data.</text>
</comment>
<proteinExistence type="predicted"/>
<keyword evidence="3" id="KW-1185">Reference proteome</keyword>
<feature type="signal peptide" evidence="1">
    <location>
        <begin position="1"/>
        <end position="22"/>
    </location>
</feature>
<dbReference type="EMBL" id="JARXNK020000103">
    <property type="protein sequence ID" value="MEL0552341.1"/>
    <property type="molecule type" value="Genomic_DNA"/>
</dbReference>
<dbReference type="Proteomes" id="UP001312893">
    <property type="component" value="Unassembled WGS sequence"/>
</dbReference>
<evidence type="ECO:0000313" key="2">
    <source>
        <dbReference type="EMBL" id="MEL0552341.1"/>
    </source>
</evidence>
<feature type="chain" id="PRO_5045334183" evidence="1">
    <location>
        <begin position="23"/>
        <end position="109"/>
    </location>
</feature>
<evidence type="ECO:0000256" key="1">
    <source>
        <dbReference type="SAM" id="SignalP"/>
    </source>
</evidence>
<keyword evidence="1" id="KW-0732">Signal</keyword>
<evidence type="ECO:0000313" key="3">
    <source>
        <dbReference type="Proteomes" id="UP001312893"/>
    </source>
</evidence>
<dbReference type="RefSeq" id="WP_123756406.1">
    <property type="nucleotide sequence ID" value="NZ_JARXNK020000103.1"/>
</dbReference>
<gene>
    <name evidence="2" type="ORF">QFI96_011620</name>
</gene>
<accession>A0ABU9F994</accession>
<organism evidence="2 3">
    <name type="scientific">Raoultella lignicola</name>
    <dbReference type="NCBI Taxonomy" id="3040939"/>
    <lineage>
        <taxon>Bacteria</taxon>
        <taxon>Pseudomonadati</taxon>
        <taxon>Pseudomonadota</taxon>
        <taxon>Gammaproteobacteria</taxon>
        <taxon>Enterobacterales</taxon>
        <taxon>Enterobacteriaceae</taxon>
        <taxon>Klebsiella/Raoultella group</taxon>
        <taxon>Raoultella</taxon>
    </lineage>
</organism>